<dbReference type="Proteomes" id="UP000095210">
    <property type="component" value="Chromosome"/>
</dbReference>
<gene>
    <name evidence="3" type="ORF">TL08_20755</name>
</gene>
<keyword evidence="1" id="KW-0175">Coiled coil</keyword>
<feature type="region of interest" description="Disordered" evidence="2">
    <location>
        <begin position="135"/>
        <end position="178"/>
    </location>
</feature>
<evidence type="ECO:0000313" key="4">
    <source>
        <dbReference type="Proteomes" id="UP000095210"/>
    </source>
</evidence>
<proteinExistence type="predicted"/>
<dbReference type="KEGG" id="ahm:TL08_20755"/>
<dbReference type="InterPro" id="IPR036894">
    <property type="entry name" value="YbaB-like_sf"/>
</dbReference>
<keyword evidence="4" id="KW-1185">Reference proteome</keyword>
<reference evidence="4" key="1">
    <citation type="submission" date="2016-03" db="EMBL/GenBank/DDBJ databases">
        <title>Complete genome sequence of the type strain Actinoalloteichus hymeniacidonis DSM 45092.</title>
        <authorList>
            <person name="Schaffert L."/>
            <person name="Albersmeier A."/>
            <person name="Winkler A."/>
            <person name="Kalinowski J."/>
            <person name="Zotchev S."/>
            <person name="Ruckert C."/>
        </authorList>
    </citation>
    <scope>NUCLEOTIDE SEQUENCE [LARGE SCALE GENOMIC DNA]</scope>
    <source>
        <strain evidence="4">HPA177(T) (DSM 45092(T))</strain>
    </source>
</reference>
<dbReference type="EMBL" id="CP014859">
    <property type="protein sequence ID" value="AOS64942.1"/>
    <property type="molecule type" value="Genomic_DNA"/>
</dbReference>
<evidence type="ECO:0008006" key="5">
    <source>
        <dbReference type="Google" id="ProtNLM"/>
    </source>
</evidence>
<sequence length="178" mass="19232">MSDSDDRRAELERRLPILKAHAAALTEQLERQTDQLAEAQESAKQAHGEATSPDGLVSVVVDGTGAITQLQLAPTVFARSTTERLAGSIVETIARAKAQSQAQVSDAFAEVTQPPVVDLPEVFDGAPSLQQLFETANRPLAPMDGPDRSTAGNPPPQRRDSRDEPDDDDGFMMRRGSW</sequence>
<evidence type="ECO:0000256" key="2">
    <source>
        <dbReference type="SAM" id="MobiDB-lite"/>
    </source>
</evidence>
<evidence type="ECO:0000256" key="1">
    <source>
        <dbReference type="SAM" id="Coils"/>
    </source>
</evidence>
<dbReference type="AlphaFoldDB" id="A0AAC9HSQ0"/>
<dbReference type="SUPFAM" id="SSF82607">
    <property type="entry name" value="YbaB-like"/>
    <property type="match status" value="1"/>
</dbReference>
<dbReference type="InterPro" id="IPR004401">
    <property type="entry name" value="YbaB/EbfC"/>
</dbReference>
<dbReference type="Gene3D" id="3.30.1310.10">
    <property type="entry name" value="Nucleoid-associated protein YbaB-like domain"/>
    <property type="match status" value="1"/>
</dbReference>
<dbReference type="RefSeq" id="WP_236751007.1">
    <property type="nucleotide sequence ID" value="NZ_CP014859.1"/>
</dbReference>
<organism evidence="3 4">
    <name type="scientific">Actinoalloteichus hymeniacidonis</name>
    <dbReference type="NCBI Taxonomy" id="340345"/>
    <lineage>
        <taxon>Bacteria</taxon>
        <taxon>Bacillati</taxon>
        <taxon>Actinomycetota</taxon>
        <taxon>Actinomycetes</taxon>
        <taxon>Pseudonocardiales</taxon>
        <taxon>Pseudonocardiaceae</taxon>
        <taxon>Actinoalloteichus</taxon>
    </lineage>
</organism>
<evidence type="ECO:0000313" key="3">
    <source>
        <dbReference type="EMBL" id="AOS64942.1"/>
    </source>
</evidence>
<accession>A0AAC9HSQ0</accession>
<dbReference type="Pfam" id="PF02575">
    <property type="entry name" value="YbaB_DNA_bd"/>
    <property type="match status" value="1"/>
</dbReference>
<name>A0AAC9HSQ0_9PSEU</name>
<feature type="coiled-coil region" evidence="1">
    <location>
        <begin position="8"/>
        <end position="49"/>
    </location>
</feature>
<protein>
    <recommendedName>
        <fullName evidence="5">YbaB/EbfC DNA-binding family protein</fullName>
    </recommendedName>
</protein>
<dbReference type="GO" id="GO:0003677">
    <property type="term" value="F:DNA binding"/>
    <property type="evidence" value="ECO:0007669"/>
    <property type="project" value="InterPro"/>
</dbReference>